<evidence type="ECO:0000313" key="3">
    <source>
        <dbReference type="Proteomes" id="UP000541154"/>
    </source>
</evidence>
<protein>
    <submittedName>
        <fullName evidence="2">Uncharacterized protein</fullName>
    </submittedName>
</protein>
<keyword evidence="3" id="KW-1185">Reference proteome</keyword>
<feature type="region of interest" description="Disordered" evidence="1">
    <location>
        <begin position="1"/>
        <end position="21"/>
    </location>
</feature>
<reference evidence="2 3" key="1">
    <citation type="submission" date="2019-04" db="EMBL/GenBank/DDBJ databases">
        <title>Aspergillus burnettii sp. nov., novel species from soil in southeast Queensland.</title>
        <authorList>
            <person name="Gilchrist C.L.M."/>
            <person name="Pitt J.I."/>
            <person name="Lange L."/>
            <person name="Lacey H.J."/>
            <person name="Vuong D."/>
            <person name="Midgley D.J."/>
            <person name="Greenfield P."/>
            <person name="Bradbury M."/>
            <person name="Lacey E."/>
            <person name="Busk P.K."/>
            <person name="Pilgaard B."/>
            <person name="Chooi Y.H."/>
            <person name="Piggott A.M."/>
        </authorList>
    </citation>
    <scope>NUCLEOTIDE SEQUENCE [LARGE SCALE GENOMIC DNA]</scope>
    <source>
        <strain evidence="2 3">FRR 5400</strain>
    </source>
</reference>
<accession>A0A8H6E4Y7</accession>
<evidence type="ECO:0000313" key="2">
    <source>
        <dbReference type="EMBL" id="KAF5859574.1"/>
    </source>
</evidence>
<sequence>MRPSYDASSVNASDAQLPPSTAASLHGQYLPEWIIQNINEYLAGIDYCPQMNPVTEPTLQESSSDSRYNDISNVLSSNARMHLDTTYKDQSPHIFTPASKSLARSGSLYPIPEHRKQALSNLASGPDIAVEGSSRRIEDASREVRRHGPLLWTPSL</sequence>
<evidence type="ECO:0000256" key="1">
    <source>
        <dbReference type="SAM" id="MobiDB-lite"/>
    </source>
</evidence>
<organism evidence="2 3">
    <name type="scientific">Petromyces alliaceus</name>
    <name type="common">Aspergillus alliaceus</name>
    <dbReference type="NCBI Taxonomy" id="209559"/>
    <lineage>
        <taxon>Eukaryota</taxon>
        <taxon>Fungi</taxon>
        <taxon>Dikarya</taxon>
        <taxon>Ascomycota</taxon>
        <taxon>Pezizomycotina</taxon>
        <taxon>Eurotiomycetes</taxon>
        <taxon>Eurotiomycetidae</taxon>
        <taxon>Eurotiales</taxon>
        <taxon>Aspergillaceae</taxon>
        <taxon>Aspergillus</taxon>
        <taxon>Aspergillus subgen. Circumdati</taxon>
    </lineage>
</organism>
<dbReference type="EMBL" id="SPNV01000160">
    <property type="protein sequence ID" value="KAF5859574.1"/>
    <property type="molecule type" value="Genomic_DNA"/>
</dbReference>
<proteinExistence type="predicted"/>
<dbReference type="Proteomes" id="UP000541154">
    <property type="component" value="Unassembled WGS sequence"/>
</dbReference>
<name>A0A8H6E4Y7_PETAA</name>
<gene>
    <name evidence="2" type="ORF">ETB97_002749</name>
</gene>
<dbReference type="AlphaFoldDB" id="A0A8H6E4Y7"/>
<comment type="caution">
    <text evidence="2">The sequence shown here is derived from an EMBL/GenBank/DDBJ whole genome shotgun (WGS) entry which is preliminary data.</text>
</comment>